<comment type="catalytic activity">
    <reaction evidence="1">
        <text>Hydrolysis of terminal non-reducing alpha-L-rhamnose residues in alpha-L-rhamnosides.</text>
        <dbReference type="EC" id="3.2.1.40"/>
    </reaction>
</comment>
<evidence type="ECO:0000313" key="6">
    <source>
        <dbReference type="EMBL" id="TEW68731.1"/>
    </source>
</evidence>
<proteinExistence type="predicted"/>
<dbReference type="PIRSF" id="PIRSF010631">
    <property type="entry name" value="A-rhamnsds"/>
    <property type="match status" value="1"/>
</dbReference>
<name>A0A4Y8AJN9_9SPHI</name>
<dbReference type="InterPro" id="IPR013737">
    <property type="entry name" value="Bac_rhamnosid_N"/>
</dbReference>
<organism evidence="6 7">
    <name type="scientific">Mucilaginibacter phyllosphaerae</name>
    <dbReference type="NCBI Taxonomy" id="1812349"/>
    <lineage>
        <taxon>Bacteria</taxon>
        <taxon>Pseudomonadati</taxon>
        <taxon>Bacteroidota</taxon>
        <taxon>Sphingobacteriia</taxon>
        <taxon>Sphingobacteriales</taxon>
        <taxon>Sphingobacteriaceae</taxon>
        <taxon>Mucilaginibacter</taxon>
    </lineage>
</organism>
<dbReference type="Pfam" id="PF17389">
    <property type="entry name" value="Bac_rhamnosid6H"/>
    <property type="match status" value="1"/>
</dbReference>
<protein>
    <recommendedName>
        <fullName evidence="2">alpha-L-rhamnosidase</fullName>
        <ecNumber evidence="2">3.2.1.40</ecNumber>
    </recommendedName>
</protein>
<keyword evidence="3" id="KW-0378">Hydrolase</keyword>
<dbReference type="Pfam" id="PF05592">
    <property type="entry name" value="Bac_rhamnosid"/>
    <property type="match status" value="1"/>
</dbReference>
<evidence type="ECO:0000256" key="3">
    <source>
        <dbReference type="ARBA" id="ARBA00022801"/>
    </source>
</evidence>
<dbReference type="PROSITE" id="PS50022">
    <property type="entry name" value="FA58C_3"/>
    <property type="match status" value="1"/>
</dbReference>
<dbReference type="InterPro" id="IPR013783">
    <property type="entry name" value="Ig-like_fold"/>
</dbReference>
<dbReference type="PANTHER" id="PTHR33307">
    <property type="entry name" value="ALPHA-RHAMNOSIDASE (EUROFUNG)"/>
    <property type="match status" value="1"/>
</dbReference>
<dbReference type="PANTHER" id="PTHR33307:SF11">
    <property type="entry name" value="ALPHA-L-RHAMNOSIDASE"/>
    <property type="match status" value="1"/>
</dbReference>
<evidence type="ECO:0000256" key="4">
    <source>
        <dbReference type="SAM" id="Phobius"/>
    </source>
</evidence>
<dbReference type="InterPro" id="IPR000421">
    <property type="entry name" value="FA58C"/>
</dbReference>
<dbReference type="InterPro" id="IPR008902">
    <property type="entry name" value="Rhamnosid_concanavalin"/>
</dbReference>
<dbReference type="InterPro" id="IPR035396">
    <property type="entry name" value="Bac_rhamnosid6H"/>
</dbReference>
<dbReference type="InterPro" id="IPR008979">
    <property type="entry name" value="Galactose-bd-like_sf"/>
</dbReference>
<reference evidence="6 7" key="1">
    <citation type="journal article" date="2016" name="Int. J. Syst. Evol. Microbiol.">
        <title>Proposal of Mucilaginibacter phyllosphaerae sp. nov. isolated from the phyllosphere of Galium album.</title>
        <authorList>
            <person name="Aydogan E.L."/>
            <person name="Busse H.J."/>
            <person name="Moser G."/>
            <person name="Muller C."/>
            <person name="Kampfer P."/>
            <person name="Glaeser S.P."/>
        </authorList>
    </citation>
    <scope>NUCLEOTIDE SEQUENCE [LARGE SCALE GENOMIC DNA]</scope>
    <source>
        <strain evidence="6 7">PP-F2FG21</strain>
    </source>
</reference>
<keyword evidence="4" id="KW-0812">Transmembrane</keyword>
<evidence type="ECO:0000256" key="1">
    <source>
        <dbReference type="ARBA" id="ARBA00001445"/>
    </source>
</evidence>
<dbReference type="InterPro" id="IPR035398">
    <property type="entry name" value="Bac_rhamnosid_C"/>
</dbReference>
<gene>
    <name evidence="6" type="ORF">E2R65_00780</name>
</gene>
<dbReference type="InterPro" id="IPR012341">
    <property type="entry name" value="6hp_glycosidase-like_sf"/>
</dbReference>
<feature type="transmembrane region" description="Helical" evidence="4">
    <location>
        <begin position="31"/>
        <end position="49"/>
    </location>
</feature>
<accession>A0A4Y8AJN9</accession>
<dbReference type="Gene3D" id="2.60.420.10">
    <property type="entry name" value="Maltose phosphorylase, domain 3"/>
    <property type="match status" value="1"/>
</dbReference>
<dbReference type="InterPro" id="IPR016007">
    <property type="entry name" value="Alpha_rhamnosid"/>
</dbReference>
<feature type="domain" description="F5/8 type C" evidence="5">
    <location>
        <begin position="160"/>
        <end position="301"/>
    </location>
</feature>
<dbReference type="EMBL" id="SNQG01000001">
    <property type="protein sequence ID" value="TEW68731.1"/>
    <property type="molecule type" value="Genomic_DNA"/>
</dbReference>
<dbReference type="AlphaFoldDB" id="A0A4Y8AJN9"/>
<dbReference type="EC" id="3.2.1.40" evidence="2"/>
<evidence type="ECO:0000259" key="5">
    <source>
        <dbReference type="PROSITE" id="PS50022"/>
    </source>
</evidence>
<dbReference type="SUPFAM" id="SSF49785">
    <property type="entry name" value="Galactose-binding domain-like"/>
    <property type="match status" value="1"/>
</dbReference>
<dbReference type="Pfam" id="PF00754">
    <property type="entry name" value="F5_F8_type_C"/>
    <property type="match status" value="1"/>
</dbReference>
<dbReference type="Pfam" id="PF08531">
    <property type="entry name" value="Bac_rhamnosid_N"/>
    <property type="match status" value="1"/>
</dbReference>
<dbReference type="Pfam" id="PF17390">
    <property type="entry name" value="Bac_rhamnosid_C"/>
    <property type="match status" value="1"/>
</dbReference>
<dbReference type="Gene3D" id="1.50.10.10">
    <property type="match status" value="1"/>
</dbReference>
<dbReference type="Gene3D" id="2.60.40.10">
    <property type="entry name" value="Immunoglobulins"/>
    <property type="match status" value="1"/>
</dbReference>
<dbReference type="GO" id="GO:0030596">
    <property type="term" value="F:alpha-L-rhamnosidase activity"/>
    <property type="evidence" value="ECO:0007669"/>
    <property type="project" value="UniProtKB-EC"/>
</dbReference>
<dbReference type="Gene3D" id="2.60.120.260">
    <property type="entry name" value="Galactose-binding domain-like"/>
    <property type="match status" value="3"/>
</dbReference>
<comment type="caution">
    <text evidence="6">The sequence shown here is derived from an EMBL/GenBank/DDBJ whole genome shotgun (WGS) entry which is preliminary data.</text>
</comment>
<sequence>MAYLLCHVSLCTKWLVLFINTQIMQLPTKKIFVLFFLSITGIAAYAQLLPVKLACELRQDPLGIDIGKPALSYILTNTNLNERGARQTAYQIMVSASPDFKQGAELWNSGKVMTDRMAYINYAGRALRSGQKCWWKVRVWNQQHKLSVWSKPACWTMGMLNDSDWKAKWISAEGADKYALSSVGYKSENAGSENAEKWVQIDLGRSQPFSEVALYPLFYADRGAYAFPRRFKIQVSDRSSFEDAVTLAEYTAKDFKADRYAPAHVYKGNTSGRYVRLTVSKLAPEGTGYAFGLRQIEIISEGKNIAAGQKVDASDSFESSGFAKANLTDRPQDYASLPNYSSMLLRKEFKVKKQLVSAVISVSGLSAYELTINGKKAGNYLFSPGWTDYRKTILYDTFDITEELKSGDNAIGIILGNGMYNIQPDTMRYVKFLNTFGPAKAIAQLRLVYNDNSVETIYTDKSWRVAPGPVTYSNFYGGEDYDAGLEPAGWDKPGFVPRDKWYTAIETDGLGGSLKGLSAAAPPVVAVDTITPVKITKISDKLYIYDFGQNASMMPGLKVSGPRGAAVRMIPSELLGANGLVDRSSATQDGVRPAWWQYKLNGLGHEQWFPKFFYQGARYLQVELAPSPDGAYPVVEQLTDVIVHSASKPAGTFETSNKLFNQIYGLVRWAQRSNMMSFMTDCPQREKMGWLEENHLNGPSLRYNFDMALLFRKTMNDMADAQLKNGLIPNIAPEYFIAGSPELTNGMRNSPEWGSSFIIVPWQQYLFSGDISLLERYYDKMKRYIAFLSGEAKDNIIHTGLGDWYDIGPKEPWGSQLTPVSFTGTAIYYYDNWIMSQIARVLGKQNDAKYYDGASNKIRASFNKTFYNKQTGLYATGSQTTSAMPLFFNLTDTQNRQQLLTSLVNDIRKRDNSFTSGEVGYRFLLRALADEGRSDVVYDMNNQSERPGYGYQLKMGATSLTEKWDAGVGNFGSQNHFMSGQINEWFFNDLVGISPDTAGAGFKRFIIKPEMLSSLSWVKGTYSSVSGDIKCEWRRVGKKMLLNITVPVNTTATVYLPTDNKQGIYEGNQQAPAVKGVKLLGVTNHKLKCQVGSGSYHFSFIAENSKQRR</sequence>
<dbReference type="GO" id="GO:0005975">
    <property type="term" value="P:carbohydrate metabolic process"/>
    <property type="evidence" value="ECO:0007669"/>
    <property type="project" value="InterPro"/>
</dbReference>
<evidence type="ECO:0000313" key="7">
    <source>
        <dbReference type="Proteomes" id="UP000297248"/>
    </source>
</evidence>
<keyword evidence="4" id="KW-0472">Membrane</keyword>
<keyword evidence="4" id="KW-1133">Transmembrane helix</keyword>
<dbReference type="Pfam" id="PF25788">
    <property type="entry name" value="Ig_Rha78A_N"/>
    <property type="match status" value="1"/>
</dbReference>
<dbReference type="SUPFAM" id="SSF48208">
    <property type="entry name" value="Six-hairpin glycosidases"/>
    <property type="match status" value="1"/>
</dbReference>
<dbReference type="Proteomes" id="UP000297248">
    <property type="component" value="Unassembled WGS sequence"/>
</dbReference>
<evidence type="ECO:0000256" key="2">
    <source>
        <dbReference type="ARBA" id="ARBA00012652"/>
    </source>
</evidence>
<dbReference type="InterPro" id="IPR008928">
    <property type="entry name" value="6-hairpin_glycosidase_sf"/>
</dbReference>